<dbReference type="OrthoDB" id="9780299at2"/>
<dbReference type="PATRIC" id="fig|1136941.3.peg.2970"/>
<dbReference type="InterPro" id="IPR013325">
    <property type="entry name" value="RNA_pol_sigma_r2"/>
</dbReference>
<dbReference type="InterPro" id="IPR000838">
    <property type="entry name" value="RNA_pol_sigma70_ECF_CS"/>
</dbReference>
<dbReference type="InterPro" id="IPR036388">
    <property type="entry name" value="WH-like_DNA-bd_sf"/>
</dbReference>
<proteinExistence type="inferred from homology"/>
<dbReference type="SUPFAM" id="SSF88946">
    <property type="entry name" value="Sigma2 domain of RNA polymerase sigma factors"/>
    <property type="match status" value="1"/>
</dbReference>
<dbReference type="PANTHER" id="PTHR47756">
    <property type="entry name" value="BLL6612 PROTEIN-RELATED"/>
    <property type="match status" value="1"/>
</dbReference>
<dbReference type="InterPro" id="IPR013324">
    <property type="entry name" value="RNA_pol_sigma_r3/r4-like"/>
</dbReference>
<dbReference type="InterPro" id="IPR013249">
    <property type="entry name" value="RNA_pol_sigma70_r4_t2"/>
</dbReference>
<dbReference type="STRING" id="1136941.ACH46_14540"/>
<dbReference type="KEGG" id="goq:ACH46_14540"/>
<protein>
    <recommendedName>
        <fullName evidence="6">RNA polymerase sigma factor</fullName>
    </recommendedName>
</protein>
<dbReference type="InterPro" id="IPR046531">
    <property type="entry name" value="DUF6596"/>
</dbReference>
<evidence type="ECO:0000259" key="9">
    <source>
        <dbReference type="Pfam" id="PF20239"/>
    </source>
</evidence>
<evidence type="ECO:0000259" key="7">
    <source>
        <dbReference type="Pfam" id="PF04542"/>
    </source>
</evidence>
<evidence type="ECO:0000256" key="3">
    <source>
        <dbReference type="ARBA" id="ARBA00023082"/>
    </source>
</evidence>
<dbReference type="SUPFAM" id="SSF48452">
    <property type="entry name" value="TPR-like"/>
    <property type="match status" value="1"/>
</dbReference>
<dbReference type="GO" id="GO:0006950">
    <property type="term" value="P:response to stress"/>
    <property type="evidence" value="ECO:0007669"/>
    <property type="project" value="UniProtKB-ARBA"/>
</dbReference>
<dbReference type="GO" id="GO:0006352">
    <property type="term" value="P:DNA-templated transcription initiation"/>
    <property type="evidence" value="ECO:0007669"/>
    <property type="project" value="InterPro"/>
</dbReference>
<organism evidence="10 11">
    <name type="scientific">Gordonia phthalatica</name>
    <dbReference type="NCBI Taxonomy" id="1136941"/>
    <lineage>
        <taxon>Bacteria</taxon>
        <taxon>Bacillati</taxon>
        <taxon>Actinomycetota</taxon>
        <taxon>Actinomycetes</taxon>
        <taxon>Mycobacteriales</taxon>
        <taxon>Gordoniaceae</taxon>
        <taxon>Gordonia</taxon>
    </lineage>
</organism>
<evidence type="ECO:0000256" key="5">
    <source>
        <dbReference type="ARBA" id="ARBA00023163"/>
    </source>
</evidence>
<keyword evidence="2 6" id="KW-0805">Transcription regulation</keyword>
<comment type="similarity">
    <text evidence="1 6">Belongs to the sigma-70 factor family. ECF subfamily.</text>
</comment>
<reference evidence="11" key="1">
    <citation type="submission" date="2015-06" db="EMBL/GenBank/DDBJ databases">
        <title>Complete genome sequence and metabolic analysis of phthalate degradation pathway in Gordonia sp. QH-11.</title>
        <authorList>
            <person name="Jin D."/>
            <person name="Kong X."/>
            <person name="Bai Z."/>
        </authorList>
    </citation>
    <scope>NUCLEOTIDE SEQUENCE [LARGE SCALE GENOMIC DNA]</scope>
    <source>
        <strain evidence="11">QH-11</strain>
    </source>
</reference>
<dbReference type="Gene3D" id="1.10.1740.10">
    <property type="match status" value="1"/>
</dbReference>
<dbReference type="GO" id="GO:0016987">
    <property type="term" value="F:sigma factor activity"/>
    <property type="evidence" value="ECO:0007669"/>
    <property type="project" value="UniProtKB-KW"/>
</dbReference>
<dbReference type="Gene3D" id="1.10.10.10">
    <property type="entry name" value="Winged helix-like DNA-binding domain superfamily/Winged helix DNA-binding domain"/>
    <property type="match status" value="1"/>
</dbReference>
<dbReference type="Pfam" id="PF20239">
    <property type="entry name" value="DUF6596"/>
    <property type="match status" value="1"/>
</dbReference>
<dbReference type="Pfam" id="PF08281">
    <property type="entry name" value="Sigma70_r4_2"/>
    <property type="match status" value="1"/>
</dbReference>
<dbReference type="GO" id="GO:0003677">
    <property type="term" value="F:DNA binding"/>
    <property type="evidence" value="ECO:0007669"/>
    <property type="project" value="UniProtKB-KW"/>
</dbReference>
<evidence type="ECO:0000256" key="1">
    <source>
        <dbReference type="ARBA" id="ARBA00010641"/>
    </source>
</evidence>
<keyword evidence="11" id="KW-1185">Reference proteome</keyword>
<dbReference type="AlphaFoldDB" id="A0A0N9NI03"/>
<evidence type="ECO:0000313" key="10">
    <source>
        <dbReference type="EMBL" id="ALG85467.1"/>
    </source>
</evidence>
<accession>A0A0N9NI03</accession>
<keyword evidence="5 6" id="KW-0804">Transcription</keyword>
<dbReference type="Proteomes" id="UP000063789">
    <property type="component" value="Chromosome"/>
</dbReference>
<evidence type="ECO:0000256" key="6">
    <source>
        <dbReference type="RuleBase" id="RU000716"/>
    </source>
</evidence>
<reference evidence="10 11" key="2">
    <citation type="journal article" date="2017" name="Int. J. Syst. Evol. Microbiol.">
        <title>Gordonia phthalatica sp. nov., a di-n-butyl phthalate-degrading bacterium isolated from activated sludge.</title>
        <authorList>
            <person name="Jin D."/>
            <person name="Kong X."/>
            <person name="Jia M."/>
            <person name="Yu X."/>
            <person name="Wang X."/>
            <person name="Zhuang X."/>
            <person name="Deng Y."/>
            <person name="Bai Z."/>
        </authorList>
    </citation>
    <scope>NUCLEOTIDE SEQUENCE [LARGE SCALE GENOMIC DNA]</scope>
    <source>
        <strain evidence="10 11">QH-11</strain>
    </source>
</reference>
<dbReference type="PROSITE" id="PS01063">
    <property type="entry name" value="SIGMA70_ECF"/>
    <property type="match status" value="1"/>
</dbReference>
<keyword evidence="3 6" id="KW-0731">Sigma factor</keyword>
<evidence type="ECO:0000256" key="4">
    <source>
        <dbReference type="ARBA" id="ARBA00023125"/>
    </source>
</evidence>
<dbReference type="RefSeq" id="WP_062393553.1">
    <property type="nucleotide sequence ID" value="NZ_CP011853.1"/>
</dbReference>
<evidence type="ECO:0000256" key="2">
    <source>
        <dbReference type="ARBA" id="ARBA00023015"/>
    </source>
</evidence>
<name>A0A0N9NI03_9ACTN</name>
<keyword evidence="4 6" id="KW-0238">DNA-binding</keyword>
<feature type="domain" description="RNA polymerase sigma-70 region 2" evidence="7">
    <location>
        <begin position="18"/>
        <end position="82"/>
    </location>
</feature>
<dbReference type="Gene3D" id="1.25.40.10">
    <property type="entry name" value="Tetratricopeptide repeat domain"/>
    <property type="match status" value="1"/>
</dbReference>
<dbReference type="InterPro" id="IPR011990">
    <property type="entry name" value="TPR-like_helical_dom_sf"/>
</dbReference>
<gene>
    <name evidence="10" type="ORF">ACH46_14540</name>
</gene>
<dbReference type="InterPro" id="IPR007627">
    <property type="entry name" value="RNA_pol_sigma70_r2"/>
</dbReference>
<feature type="domain" description="DUF6596" evidence="9">
    <location>
        <begin position="191"/>
        <end position="291"/>
    </location>
</feature>
<evidence type="ECO:0000313" key="11">
    <source>
        <dbReference type="Proteomes" id="UP000063789"/>
    </source>
</evidence>
<dbReference type="Pfam" id="PF04542">
    <property type="entry name" value="Sigma70_r2"/>
    <property type="match status" value="1"/>
</dbReference>
<dbReference type="PANTHER" id="PTHR47756:SF2">
    <property type="entry name" value="BLL6612 PROTEIN"/>
    <property type="match status" value="1"/>
</dbReference>
<dbReference type="EMBL" id="CP011853">
    <property type="protein sequence ID" value="ALG85467.1"/>
    <property type="molecule type" value="Genomic_DNA"/>
</dbReference>
<evidence type="ECO:0000259" key="8">
    <source>
        <dbReference type="Pfam" id="PF08281"/>
    </source>
</evidence>
<dbReference type="SUPFAM" id="SSF88659">
    <property type="entry name" value="Sigma3 and sigma4 domains of RNA polymerase sigma factors"/>
    <property type="match status" value="1"/>
</dbReference>
<feature type="domain" description="RNA polymerase sigma factor 70 region 4 type 2" evidence="8">
    <location>
        <begin position="122"/>
        <end position="173"/>
    </location>
</feature>
<sequence>MTDDATADLTAALDAVWRSEGGRVVAALAAMTGDVAAAEDLAQEAVAAALAQWPESGIPRNPGAWLTAVGKRRAIDAWRREAAFDDRVRTLIADAERAEPVDDPGTVVVDREPIDDDLLRLLFTACHPVLTREAQIALTLRAVGGLSSEAIARMFLVPTATVQARITRAKKSLTAAHVPFETPPRDQWADRLGGVLRVIYLIFTEGYAPTSGTAVVAPDTAAEALRVGRILAALVPDEPEVQALVALMEFQASRFAARVAADGSAVLLEDQDRRRWDRGQITRGRDRLARATALGGGRGSYALQAAIAQEHAVAASVAQTDWPAVVGFYDELLALTGSPVVALNRAIAVAMTGDVERALADVDAVASSKNLLDSPLVPSVRGELLQRSGRFDEARAAFEDAAARSANERRRAVLLAKAAQIPWGP</sequence>